<comment type="pathway">
    <text evidence="5">Isoprenoid biosynthesis; isopentenyl diphosphate biosynthesis via DXP pathway; isopentenyl diphosphate from 1-deoxy-D-xylulose 5-phosphate: step 6/6.</text>
</comment>
<keyword evidence="1 5" id="KW-0004">4Fe-4S</keyword>
<dbReference type="Pfam" id="PF02401">
    <property type="entry name" value="LYTB"/>
    <property type="match status" value="1"/>
</dbReference>
<dbReference type="AlphaFoldDB" id="A0A7T0BT81"/>
<dbReference type="Gene3D" id="3.40.1010.20">
    <property type="entry name" value="4-hydroxy-3-methylbut-2-enyl diphosphate reductase, catalytic domain"/>
    <property type="match status" value="2"/>
</dbReference>
<evidence type="ECO:0000256" key="5">
    <source>
        <dbReference type="HAMAP-Rule" id="MF_00191"/>
    </source>
</evidence>
<keyword evidence="3 5" id="KW-0408">Iron</keyword>
<feature type="binding site" evidence="5">
    <location>
        <position position="163"/>
    </location>
    <ligand>
        <name>(2E)-4-hydroxy-3-methylbut-2-enyl diphosphate</name>
        <dbReference type="ChEBI" id="CHEBI:128753"/>
    </ligand>
</feature>
<keyword evidence="4 5" id="KW-0411">Iron-sulfur</keyword>
<feature type="binding site" evidence="5">
    <location>
        <position position="39"/>
    </location>
    <ligand>
        <name>isopentenyl diphosphate</name>
        <dbReference type="ChEBI" id="CHEBI:128769"/>
    </ligand>
</feature>
<dbReference type="PANTHER" id="PTHR30426">
    <property type="entry name" value="4-HYDROXY-3-METHYLBUT-2-ENYL DIPHOSPHATE REDUCTASE"/>
    <property type="match status" value="1"/>
</dbReference>
<feature type="binding site" evidence="5">
    <location>
        <position position="39"/>
    </location>
    <ligand>
        <name>dimethylallyl diphosphate</name>
        <dbReference type="ChEBI" id="CHEBI:57623"/>
    </ligand>
</feature>
<comment type="catalytic activity">
    <reaction evidence="5">
        <text>dimethylallyl diphosphate + 2 oxidized [2Fe-2S]-[ferredoxin] + H2O = (2E)-4-hydroxy-3-methylbut-2-enyl diphosphate + 2 reduced [2Fe-2S]-[ferredoxin] + 2 H(+)</text>
        <dbReference type="Rhea" id="RHEA:24825"/>
        <dbReference type="Rhea" id="RHEA-COMP:10000"/>
        <dbReference type="Rhea" id="RHEA-COMP:10001"/>
        <dbReference type="ChEBI" id="CHEBI:15377"/>
        <dbReference type="ChEBI" id="CHEBI:15378"/>
        <dbReference type="ChEBI" id="CHEBI:33737"/>
        <dbReference type="ChEBI" id="CHEBI:33738"/>
        <dbReference type="ChEBI" id="CHEBI:57623"/>
        <dbReference type="ChEBI" id="CHEBI:128753"/>
        <dbReference type="EC" id="1.17.7.4"/>
    </reaction>
</comment>
<feature type="binding site" evidence="5">
    <location>
        <position position="12"/>
    </location>
    <ligand>
        <name>[4Fe-4S] cluster</name>
        <dbReference type="ChEBI" id="CHEBI:49883"/>
    </ligand>
</feature>
<keyword evidence="2 5" id="KW-0479">Metal-binding</keyword>
<dbReference type="EC" id="1.17.7.4" evidence="5"/>
<dbReference type="GO" id="GO:0016114">
    <property type="term" value="P:terpenoid biosynthetic process"/>
    <property type="evidence" value="ECO:0007669"/>
    <property type="project" value="UniProtKB-UniRule"/>
</dbReference>
<dbReference type="UniPathway" id="UPA00059">
    <property type="reaction ID" value="UER00105"/>
</dbReference>
<dbReference type="GO" id="GO:0050992">
    <property type="term" value="P:dimethylallyl diphosphate biosynthetic process"/>
    <property type="evidence" value="ECO:0007669"/>
    <property type="project" value="UniProtKB-UniRule"/>
</dbReference>
<evidence type="ECO:0000256" key="2">
    <source>
        <dbReference type="ARBA" id="ARBA00022723"/>
    </source>
</evidence>
<feature type="binding site" evidence="5">
    <location>
        <position position="221"/>
    </location>
    <ligand>
        <name>(2E)-4-hydroxy-3-methylbut-2-enyl diphosphate</name>
        <dbReference type="ChEBI" id="CHEBI:128753"/>
    </ligand>
</feature>
<name>A0A7T0BT81_9BACT</name>
<comment type="cofactor">
    <cofactor evidence="5">
        <name>[4Fe-4S] cluster</name>
        <dbReference type="ChEBI" id="CHEBI:49883"/>
    </cofactor>
    <text evidence="5">Binds 1 [4Fe-4S] cluster per subunit.</text>
</comment>
<dbReference type="GO" id="GO:0046872">
    <property type="term" value="F:metal ion binding"/>
    <property type="evidence" value="ECO:0007669"/>
    <property type="project" value="UniProtKB-KW"/>
</dbReference>
<feature type="binding site" evidence="5">
    <location>
        <position position="193"/>
    </location>
    <ligand>
        <name>[4Fe-4S] cluster</name>
        <dbReference type="ChEBI" id="CHEBI:49883"/>
    </ligand>
</feature>
<feature type="binding site" evidence="5">
    <location>
        <position position="265"/>
    </location>
    <ligand>
        <name>dimethylallyl diphosphate</name>
        <dbReference type="ChEBI" id="CHEBI:57623"/>
    </ligand>
</feature>
<dbReference type="KEGG" id="nli:G3M70_01170"/>
<gene>
    <name evidence="5 6" type="primary">ispH</name>
    <name evidence="6" type="ORF">G3M70_01170</name>
</gene>
<feature type="binding site" evidence="5">
    <location>
        <position position="124"/>
    </location>
    <ligand>
        <name>(2E)-4-hydroxy-3-methylbut-2-enyl diphosphate</name>
        <dbReference type="ChEBI" id="CHEBI:128753"/>
    </ligand>
</feature>
<feature type="binding site" evidence="5">
    <location>
        <position position="223"/>
    </location>
    <ligand>
        <name>(2E)-4-hydroxy-3-methylbut-2-enyl diphosphate</name>
        <dbReference type="ChEBI" id="CHEBI:128753"/>
    </ligand>
</feature>
<evidence type="ECO:0000256" key="1">
    <source>
        <dbReference type="ARBA" id="ARBA00022485"/>
    </source>
</evidence>
<feature type="binding site" evidence="5">
    <location>
        <position position="222"/>
    </location>
    <ligand>
        <name>(2E)-4-hydroxy-3-methylbut-2-enyl diphosphate</name>
        <dbReference type="ChEBI" id="CHEBI:128753"/>
    </ligand>
</feature>
<feature type="binding site" evidence="5">
    <location>
        <position position="74"/>
    </location>
    <ligand>
        <name>isopentenyl diphosphate</name>
        <dbReference type="ChEBI" id="CHEBI:128769"/>
    </ligand>
</feature>
<dbReference type="InterPro" id="IPR003451">
    <property type="entry name" value="LytB/IspH"/>
</dbReference>
<feature type="binding site" evidence="5">
    <location>
        <position position="124"/>
    </location>
    <ligand>
        <name>dimethylallyl diphosphate</name>
        <dbReference type="ChEBI" id="CHEBI:57623"/>
    </ligand>
</feature>
<dbReference type="UniPathway" id="UPA00056">
    <property type="reaction ID" value="UER00097"/>
</dbReference>
<dbReference type="Proteomes" id="UP000594688">
    <property type="component" value="Chromosome"/>
</dbReference>
<feature type="binding site" evidence="5">
    <location>
        <position position="223"/>
    </location>
    <ligand>
        <name>isopentenyl diphosphate</name>
        <dbReference type="ChEBI" id="CHEBI:128769"/>
    </ligand>
</feature>
<feature type="binding site" evidence="5">
    <location>
        <position position="223"/>
    </location>
    <ligand>
        <name>dimethylallyl diphosphate</name>
        <dbReference type="ChEBI" id="CHEBI:57623"/>
    </ligand>
</feature>
<dbReference type="EMBL" id="CP048685">
    <property type="protein sequence ID" value="QPJ60569.1"/>
    <property type="molecule type" value="Genomic_DNA"/>
</dbReference>
<evidence type="ECO:0000313" key="7">
    <source>
        <dbReference type="Proteomes" id="UP000594688"/>
    </source>
</evidence>
<comment type="function">
    <text evidence="5">Catalyzes the conversion of 1-hydroxy-2-methyl-2-(E)-butenyl 4-diphosphate (HMBPP) into a mixture of isopentenyl diphosphate (IPP) and dimethylallyl diphosphate (DMAPP). Acts in the terminal step of the DOXP/MEP pathway for isoprenoid precursor biosynthesis.</text>
</comment>
<feature type="binding site" evidence="5">
    <location>
        <position position="222"/>
    </location>
    <ligand>
        <name>dimethylallyl diphosphate</name>
        <dbReference type="ChEBI" id="CHEBI:57623"/>
    </ligand>
</feature>
<feature type="binding site" evidence="5">
    <location>
        <position position="74"/>
    </location>
    <ligand>
        <name>(2E)-4-hydroxy-3-methylbut-2-enyl diphosphate</name>
        <dbReference type="ChEBI" id="CHEBI:128753"/>
    </ligand>
</feature>
<feature type="binding site" evidence="5">
    <location>
        <position position="39"/>
    </location>
    <ligand>
        <name>(2E)-4-hydroxy-3-methylbut-2-enyl diphosphate</name>
        <dbReference type="ChEBI" id="CHEBI:128753"/>
    </ligand>
</feature>
<feature type="binding site" evidence="5">
    <location>
        <position position="222"/>
    </location>
    <ligand>
        <name>isopentenyl diphosphate</name>
        <dbReference type="ChEBI" id="CHEBI:128769"/>
    </ligand>
</feature>
<feature type="binding site" evidence="5">
    <location>
        <position position="221"/>
    </location>
    <ligand>
        <name>isopentenyl diphosphate</name>
        <dbReference type="ChEBI" id="CHEBI:128769"/>
    </ligand>
</feature>
<comment type="catalytic activity">
    <reaction evidence="5">
        <text>isopentenyl diphosphate + 2 oxidized [2Fe-2S]-[ferredoxin] + H2O = (2E)-4-hydroxy-3-methylbut-2-enyl diphosphate + 2 reduced [2Fe-2S]-[ferredoxin] + 2 H(+)</text>
        <dbReference type="Rhea" id="RHEA:24488"/>
        <dbReference type="Rhea" id="RHEA-COMP:10000"/>
        <dbReference type="Rhea" id="RHEA-COMP:10001"/>
        <dbReference type="ChEBI" id="CHEBI:15377"/>
        <dbReference type="ChEBI" id="CHEBI:15378"/>
        <dbReference type="ChEBI" id="CHEBI:33737"/>
        <dbReference type="ChEBI" id="CHEBI:33738"/>
        <dbReference type="ChEBI" id="CHEBI:128753"/>
        <dbReference type="ChEBI" id="CHEBI:128769"/>
        <dbReference type="EC" id="1.17.7.4"/>
    </reaction>
</comment>
<feature type="binding site" evidence="5">
    <location>
        <position position="96"/>
    </location>
    <ligand>
        <name>[4Fe-4S] cluster</name>
        <dbReference type="ChEBI" id="CHEBI:49883"/>
    </ligand>
</feature>
<proteinExistence type="inferred from homology"/>
<feature type="binding site" evidence="5">
    <location>
        <position position="265"/>
    </location>
    <ligand>
        <name>(2E)-4-hydroxy-3-methylbut-2-enyl diphosphate</name>
        <dbReference type="ChEBI" id="CHEBI:128753"/>
    </ligand>
</feature>
<dbReference type="GO" id="GO:0019288">
    <property type="term" value="P:isopentenyl diphosphate biosynthetic process, methylerythritol 4-phosphate pathway"/>
    <property type="evidence" value="ECO:0007669"/>
    <property type="project" value="UniProtKB-UniRule"/>
</dbReference>
<dbReference type="HAMAP" id="MF_00191">
    <property type="entry name" value="IspH"/>
    <property type="match status" value="1"/>
</dbReference>
<reference evidence="6 7" key="1">
    <citation type="submission" date="2020-02" db="EMBL/GenBank/DDBJ databases">
        <title>Genomic and physiological characterization of two novel Nitrospinaceae genera.</title>
        <authorList>
            <person name="Mueller A.J."/>
            <person name="Jung M.-Y."/>
            <person name="Strachan C.R."/>
            <person name="Herbold C.W."/>
            <person name="Kirkegaard R.H."/>
            <person name="Daims H."/>
        </authorList>
    </citation>
    <scope>NUCLEOTIDE SEQUENCE [LARGE SCALE GENOMIC DNA]</scope>
    <source>
        <strain evidence="6">EB</strain>
    </source>
</reference>
<dbReference type="CDD" id="cd13944">
    <property type="entry name" value="lytB_ispH"/>
    <property type="match status" value="1"/>
</dbReference>
<keyword evidence="5" id="KW-0414">Isoprene biosynthesis</keyword>
<dbReference type="Gene3D" id="3.40.50.11270">
    <property type="match status" value="1"/>
</dbReference>
<sequence>MKVSLASALGTCFGVKDAINMALEPQFKDDLTIVGQLVHNRQVNEALKKNGISLVNGVDGLEGVETKKVMITAHGAAEKMKTQLTDAGFVVFDASCPLVMRVHSQIKSMVDKDYFPVVIGQEAHVEVKGIVGDLKEYIVIGDEGDFEKLRATGKRKLGIVSQTTQQVEKVETLVKKIREMDCVDEVAFVNTVCQPTRDRQVAVRELADQVDLMIVIGGYNSSNTKKLVAVCEEKNVEAHHIEDSSQLDRQWFQGKQHVGITAGTSTPEWVINEVHTAILKIAQEMDSLEQPVTAS</sequence>
<evidence type="ECO:0000256" key="3">
    <source>
        <dbReference type="ARBA" id="ARBA00023004"/>
    </source>
</evidence>
<protein>
    <recommendedName>
        <fullName evidence="5">4-hydroxy-3-methylbut-2-enyl diphosphate reductase</fullName>
        <shortName evidence="5">HMBPP reductase</shortName>
        <ecNumber evidence="5">1.17.7.4</ecNumber>
    </recommendedName>
</protein>
<feature type="binding site" evidence="5">
    <location>
        <position position="74"/>
    </location>
    <ligand>
        <name>dimethylallyl diphosphate</name>
        <dbReference type="ChEBI" id="CHEBI:57623"/>
    </ligand>
</feature>
<organism evidence="6 7">
    <name type="scientific">Candidatus Nitronauta litoralis</name>
    <dbReference type="NCBI Taxonomy" id="2705533"/>
    <lineage>
        <taxon>Bacteria</taxon>
        <taxon>Pseudomonadati</taxon>
        <taxon>Nitrospinota/Tectimicrobiota group</taxon>
        <taxon>Nitrospinota</taxon>
        <taxon>Nitrospinia</taxon>
        <taxon>Nitrospinales</taxon>
        <taxon>Nitrospinaceae</taxon>
        <taxon>Candidatus Nitronauta</taxon>
    </lineage>
</organism>
<feature type="binding site" evidence="5">
    <location>
        <position position="124"/>
    </location>
    <ligand>
        <name>isopentenyl diphosphate</name>
        <dbReference type="ChEBI" id="CHEBI:128769"/>
    </ligand>
</feature>
<dbReference type="NCBIfam" id="TIGR00216">
    <property type="entry name" value="ispH_lytB"/>
    <property type="match status" value="1"/>
</dbReference>
<feature type="binding site" evidence="5">
    <location>
        <position position="265"/>
    </location>
    <ligand>
        <name>isopentenyl diphosphate</name>
        <dbReference type="ChEBI" id="CHEBI:128769"/>
    </ligand>
</feature>
<dbReference type="GO" id="GO:0051539">
    <property type="term" value="F:4 iron, 4 sulfur cluster binding"/>
    <property type="evidence" value="ECO:0007669"/>
    <property type="project" value="UniProtKB-UniRule"/>
</dbReference>
<evidence type="ECO:0000256" key="4">
    <source>
        <dbReference type="ARBA" id="ARBA00023014"/>
    </source>
</evidence>
<evidence type="ECO:0000313" key="6">
    <source>
        <dbReference type="EMBL" id="QPJ60569.1"/>
    </source>
</evidence>
<comment type="pathway">
    <text evidence="5">Isoprenoid biosynthesis; dimethylallyl diphosphate biosynthesis; dimethylallyl diphosphate from (2E)-4-hydroxy-3-methylbutenyl diphosphate: step 1/1.</text>
</comment>
<keyword evidence="5 6" id="KW-0560">Oxidoreductase</keyword>
<feature type="binding site" evidence="5">
    <location>
        <position position="221"/>
    </location>
    <ligand>
        <name>dimethylallyl diphosphate</name>
        <dbReference type="ChEBI" id="CHEBI:57623"/>
    </ligand>
</feature>
<comment type="similarity">
    <text evidence="5">Belongs to the IspH family.</text>
</comment>
<dbReference type="PANTHER" id="PTHR30426:SF0">
    <property type="entry name" value="4-HYDROXY-3-METHYLBUT-2-ENYL DIPHOSPHATE REDUCTASE"/>
    <property type="match status" value="1"/>
</dbReference>
<accession>A0A7T0BT81</accession>
<dbReference type="GO" id="GO:0051745">
    <property type="term" value="F:4-hydroxy-3-methylbut-2-enyl diphosphate reductase activity"/>
    <property type="evidence" value="ECO:0007669"/>
    <property type="project" value="UniProtKB-UniRule"/>
</dbReference>
<feature type="active site" description="Proton donor" evidence="5">
    <location>
        <position position="126"/>
    </location>
</feature>